<evidence type="ECO:0000313" key="1">
    <source>
        <dbReference type="EMBL" id="KAH9326310.1"/>
    </source>
</evidence>
<name>A0AA38GT78_TAXCH</name>
<keyword evidence="2" id="KW-1185">Reference proteome</keyword>
<accession>A0AA38GT78</accession>
<feature type="non-terminal residue" evidence="1">
    <location>
        <position position="1"/>
    </location>
</feature>
<dbReference type="AlphaFoldDB" id="A0AA38GT78"/>
<dbReference type="PANTHER" id="PTHR47073:SF2">
    <property type="entry name" value="PROTEIN ANTI-SILENCING 1"/>
    <property type="match status" value="1"/>
</dbReference>
<gene>
    <name evidence="1" type="ORF">KI387_006488</name>
</gene>
<sequence>SLIATRAAPVTSEKQKYAGHISVEKHKLLMQRAHQTEDMRKAVSTSHCSQPNTIEYEMAMEWLLLQEKSERWWNELYK</sequence>
<reference evidence="1 2" key="1">
    <citation type="journal article" date="2021" name="Nat. Plants">
        <title>The Taxus genome provides insights into paclitaxel biosynthesis.</title>
        <authorList>
            <person name="Xiong X."/>
            <person name="Gou J."/>
            <person name="Liao Q."/>
            <person name="Li Y."/>
            <person name="Zhou Q."/>
            <person name="Bi G."/>
            <person name="Li C."/>
            <person name="Du R."/>
            <person name="Wang X."/>
            <person name="Sun T."/>
            <person name="Guo L."/>
            <person name="Liang H."/>
            <person name="Lu P."/>
            <person name="Wu Y."/>
            <person name="Zhang Z."/>
            <person name="Ro D.K."/>
            <person name="Shang Y."/>
            <person name="Huang S."/>
            <person name="Yan J."/>
        </authorList>
    </citation>
    <scope>NUCLEOTIDE SEQUENCE [LARGE SCALE GENOMIC DNA]</scope>
    <source>
        <strain evidence="1">Ta-2019</strain>
    </source>
</reference>
<dbReference type="Proteomes" id="UP000824469">
    <property type="component" value="Unassembled WGS sequence"/>
</dbReference>
<organism evidence="1 2">
    <name type="scientific">Taxus chinensis</name>
    <name type="common">Chinese yew</name>
    <name type="synonym">Taxus wallichiana var. chinensis</name>
    <dbReference type="NCBI Taxonomy" id="29808"/>
    <lineage>
        <taxon>Eukaryota</taxon>
        <taxon>Viridiplantae</taxon>
        <taxon>Streptophyta</taxon>
        <taxon>Embryophyta</taxon>
        <taxon>Tracheophyta</taxon>
        <taxon>Spermatophyta</taxon>
        <taxon>Pinopsida</taxon>
        <taxon>Pinidae</taxon>
        <taxon>Conifers II</taxon>
        <taxon>Cupressales</taxon>
        <taxon>Taxaceae</taxon>
        <taxon>Taxus</taxon>
    </lineage>
</organism>
<comment type="caution">
    <text evidence="1">The sequence shown here is derived from an EMBL/GenBank/DDBJ whole genome shotgun (WGS) entry which is preliminary data.</text>
</comment>
<proteinExistence type="predicted"/>
<dbReference type="PANTHER" id="PTHR47073">
    <property type="entry name" value="PROTEIN ANTI-SILENCING 1"/>
    <property type="match status" value="1"/>
</dbReference>
<protein>
    <submittedName>
        <fullName evidence="1">Uncharacterized protein</fullName>
    </submittedName>
</protein>
<feature type="non-terminal residue" evidence="1">
    <location>
        <position position="78"/>
    </location>
</feature>
<dbReference type="EMBL" id="JAHRHJ020000002">
    <property type="protein sequence ID" value="KAH9326310.1"/>
    <property type="molecule type" value="Genomic_DNA"/>
</dbReference>
<evidence type="ECO:0000313" key="2">
    <source>
        <dbReference type="Proteomes" id="UP000824469"/>
    </source>
</evidence>
<dbReference type="GO" id="GO:0003723">
    <property type="term" value="F:RNA binding"/>
    <property type="evidence" value="ECO:0007669"/>
    <property type="project" value="TreeGrafter"/>
</dbReference>